<feature type="domain" description="Histidine kinase" evidence="8">
    <location>
        <begin position="680"/>
        <end position="748"/>
    </location>
</feature>
<keyword evidence="7" id="KW-1133">Transmembrane helix</keyword>
<keyword evidence="10" id="KW-1185">Reference proteome</keyword>
<feature type="region of interest" description="Disordered" evidence="6">
    <location>
        <begin position="1"/>
        <end position="28"/>
    </location>
</feature>
<dbReference type="InterPro" id="IPR036890">
    <property type="entry name" value="HATPase_C_sf"/>
</dbReference>
<protein>
    <recommendedName>
        <fullName evidence="2">histidine kinase</fullName>
        <ecNumber evidence="2">2.7.13.3</ecNumber>
    </recommendedName>
</protein>
<evidence type="ECO:0000256" key="1">
    <source>
        <dbReference type="ARBA" id="ARBA00000085"/>
    </source>
</evidence>
<evidence type="ECO:0000256" key="2">
    <source>
        <dbReference type="ARBA" id="ARBA00012438"/>
    </source>
</evidence>
<accession>A0A3N7HJ18</accession>
<sequence length="769" mass="85149">MTSTGLGADLPPRDRGPNTTTPAAGPAAAESAFDSGLLERGFSGNANLTRWMGWRLRLLVGAALLGCMGLFFLARWLSDPPHIDASWRANSQGRLELASTSDPALKPHLGHALIGIVGGDVSVAVADMLTLQRSSRWLISDTDRERHRAMHEQISNALSRQGVKLFFSDGDMVELQLQRRGFAGLGGMFWLLSALGLVLYLVAMVVLLARPTGLNLLYAVMALCQTGNLVFIAVESTLELALPMPFPRLDMPLRMAFDLVTAAAMINAICRHPRRLPGAGWIALLAWFYVLVLIGLMVQGILPDTWWWAQGSESVMGVLMMVLLTWSYRIEPHPFAIVLRRFSVVAVSTWILLTISLAAAAQAPGVQNNIAAIGSMIWYVFLASLLLLVPFLSKSQQIMREFSLLAAISTVATSLDLLFVAVFSFGQFASLTLSLFLSLGVYAGARQWILNQLLGNSMLTTERMFEKLYRIAREVELHPERTPALLSQLLRELFEPIEVMLVDKRSNITRIVADGSAMILPVPQLSQPAEDDGLQASSGSIVLRFAHRGRRLFTSEDARLADRIVEQLRRAVAFDKAVEQGRSEERARLAQDLHDDIGARLLTLMYKAHSPEMEEYVRHTLQDLKTLTRGLAAPNHRLSHAAAEWKADLTQRLTAAHIELGWTFHFDEDILLTVVQWSALTRVLRELVSNIIAHAQARRVDIDFSLEGDRLDLSVVDDGIGRNPRAWSHGLGLGGVRKRVKQLGGEVEWRELSRGIGCRVIIRGLSTRR</sequence>
<feature type="transmembrane region" description="Helical" evidence="7">
    <location>
        <begin position="370"/>
        <end position="392"/>
    </location>
</feature>
<dbReference type="PANTHER" id="PTHR24421">
    <property type="entry name" value="NITRATE/NITRITE SENSOR PROTEIN NARX-RELATED"/>
    <property type="match status" value="1"/>
</dbReference>
<evidence type="ECO:0000256" key="7">
    <source>
        <dbReference type="SAM" id="Phobius"/>
    </source>
</evidence>
<reference evidence="9 10" key="1">
    <citation type="submission" date="2018-08" db="EMBL/GenBank/DDBJ databases">
        <authorList>
            <person name="Khan S.A."/>
            <person name="Jeon C.O."/>
            <person name="Chun B.H."/>
            <person name="Jeong S.E."/>
        </authorList>
    </citation>
    <scope>NUCLEOTIDE SEQUENCE [LARGE SCALE GENOMIC DNA]</scope>
    <source>
        <strain evidence="9 10">S-16</strain>
    </source>
</reference>
<dbReference type="EC" id="2.7.13.3" evidence="2"/>
<organism evidence="9 10">
    <name type="scientific">Piscinibacter terrae</name>
    <dbReference type="NCBI Taxonomy" id="2496871"/>
    <lineage>
        <taxon>Bacteria</taxon>
        <taxon>Pseudomonadati</taxon>
        <taxon>Pseudomonadota</taxon>
        <taxon>Betaproteobacteria</taxon>
        <taxon>Burkholderiales</taxon>
        <taxon>Sphaerotilaceae</taxon>
        <taxon>Piscinibacter</taxon>
    </lineage>
</organism>
<evidence type="ECO:0000256" key="4">
    <source>
        <dbReference type="ARBA" id="ARBA00022777"/>
    </source>
</evidence>
<dbReference type="SUPFAM" id="SSF55874">
    <property type="entry name" value="ATPase domain of HSP90 chaperone/DNA topoisomerase II/histidine kinase"/>
    <property type="match status" value="1"/>
</dbReference>
<evidence type="ECO:0000313" key="9">
    <source>
        <dbReference type="EMBL" id="RQP22037.1"/>
    </source>
</evidence>
<feature type="transmembrane region" description="Helical" evidence="7">
    <location>
        <begin position="282"/>
        <end position="302"/>
    </location>
</feature>
<dbReference type="SMART" id="SM00387">
    <property type="entry name" value="HATPase_c"/>
    <property type="match status" value="1"/>
</dbReference>
<evidence type="ECO:0000256" key="6">
    <source>
        <dbReference type="SAM" id="MobiDB-lite"/>
    </source>
</evidence>
<gene>
    <name evidence="9" type="ORF">DZC73_23785</name>
</gene>
<dbReference type="PANTHER" id="PTHR24421:SF10">
    <property type="entry name" value="NITRATE_NITRITE SENSOR PROTEIN NARQ"/>
    <property type="match status" value="1"/>
</dbReference>
<dbReference type="InterPro" id="IPR005467">
    <property type="entry name" value="His_kinase_dom"/>
</dbReference>
<dbReference type="GO" id="GO:0000160">
    <property type="term" value="P:phosphorelay signal transduction system"/>
    <property type="evidence" value="ECO:0007669"/>
    <property type="project" value="UniProtKB-KW"/>
</dbReference>
<feature type="transmembrane region" description="Helical" evidence="7">
    <location>
        <begin position="188"/>
        <end position="209"/>
    </location>
</feature>
<feature type="transmembrane region" description="Helical" evidence="7">
    <location>
        <begin position="342"/>
        <end position="364"/>
    </location>
</feature>
<feature type="transmembrane region" description="Helical" evidence="7">
    <location>
        <begin position="314"/>
        <end position="330"/>
    </location>
</feature>
<feature type="transmembrane region" description="Helical" evidence="7">
    <location>
        <begin position="253"/>
        <end position="270"/>
    </location>
</feature>
<comment type="caution">
    <text evidence="9">The sequence shown here is derived from an EMBL/GenBank/DDBJ whole genome shotgun (WGS) entry which is preliminary data.</text>
</comment>
<dbReference type="GO" id="GO:0004673">
    <property type="term" value="F:protein histidine kinase activity"/>
    <property type="evidence" value="ECO:0007669"/>
    <property type="project" value="UniProtKB-EC"/>
</dbReference>
<keyword evidence="5" id="KW-0902">Two-component regulatory system</keyword>
<name>A0A3N7HJ18_9BURK</name>
<evidence type="ECO:0000256" key="5">
    <source>
        <dbReference type="ARBA" id="ARBA00023012"/>
    </source>
</evidence>
<dbReference type="Pfam" id="PF02518">
    <property type="entry name" value="HATPase_c"/>
    <property type="match status" value="1"/>
</dbReference>
<dbReference type="InterPro" id="IPR003594">
    <property type="entry name" value="HATPase_dom"/>
</dbReference>
<feature type="compositionally biased region" description="Low complexity" evidence="6">
    <location>
        <begin position="17"/>
        <end position="28"/>
    </location>
</feature>
<dbReference type="CDD" id="cd16917">
    <property type="entry name" value="HATPase_UhpB-NarQ-NarX-like"/>
    <property type="match status" value="1"/>
</dbReference>
<dbReference type="PROSITE" id="PS50109">
    <property type="entry name" value="HIS_KIN"/>
    <property type="match status" value="1"/>
</dbReference>
<feature type="transmembrane region" description="Helical" evidence="7">
    <location>
        <begin position="404"/>
        <end position="425"/>
    </location>
</feature>
<feature type="transmembrane region" description="Helical" evidence="7">
    <location>
        <begin position="216"/>
        <end position="233"/>
    </location>
</feature>
<dbReference type="AlphaFoldDB" id="A0A3N7HJ18"/>
<evidence type="ECO:0000259" key="8">
    <source>
        <dbReference type="PROSITE" id="PS50109"/>
    </source>
</evidence>
<feature type="transmembrane region" description="Helical" evidence="7">
    <location>
        <begin position="58"/>
        <end position="77"/>
    </location>
</feature>
<evidence type="ECO:0000256" key="3">
    <source>
        <dbReference type="ARBA" id="ARBA00022679"/>
    </source>
</evidence>
<dbReference type="Gene3D" id="3.30.565.10">
    <property type="entry name" value="Histidine kinase-like ATPase, C-terminal domain"/>
    <property type="match status" value="1"/>
</dbReference>
<proteinExistence type="predicted"/>
<dbReference type="EMBL" id="QUSW01000008">
    <property type="protein sequence ID" value="RQP22037.1"/>
    <property type="molecule type" value="Genomic_DNA"/>
</dbReference>
<keyword evidence="7" id="KW-0472">Membrane</keyword>
<comment type="catalytic activity">
    <reaction evidence="1">
        <text>ATP + protein L-histidine = ADP + protein N-phospho-L-histidine.</text>
        <dbReference type="EC" id="2.7.13.3"/>
    </reaction>
</comment>
<reference evidence="9 10" key="2">
    <citation type="submission" date="2018-12" db="EMBL/GenBank/DDBJ databases">
        <title>Rhizobacter gummiphilus sp. nov., a rubber-degrading bacterium isolated from the soil of a botanical garden in Japan.</title>
        <authorList>
            <person name="Shunsuke S.S."/>
        </authorList>
    </citation>
    <scope>NUCLEOTIDE SEQUENCE [LARGE SCALE GENOMIC DNA]</scope>
    <source>
        <strain evidence="9 10">S-16</strain>
    </source>
</reference>
<keyword evidence="7" id="KW-0812">Transmembrane</keyword>
<keyword evidence="3" id="KW-0808">Transferase</keyword>
<dbReference type="InterPro" id="IPR050482">
    <property type="entry name" value="Sensor_HK_TwoCompSys"/>
</dbReference>
<dbReference type="Proteomes" id="UP000267464">
    <property type="component" value="Unassembled WGS sequence"/>
</dbReference>
<evidence type="ECO:0000313" key="10">
    <source>
        <dbReference type="Proteomes" id="UP000267464"/>
    </source>
</evidence>
<keyword evidence="4 9" id="KW-0418">Kinase</keyword>